<evidence type="ECO:0000256" key="5">
    <source>
        <dbReference type="ARBA" id="ARBA00022842"/>
    </source>
</evidence>
<name>A0A378PW98_MORBO</name>
<dbReference type="CDD" id="cd00685">
    <property type="entry name" value="Trans_IPPS_HT"/>
    <property type="match status" value="1"/>
</dbReference>
<dbReference type="EMBL" id="UGPZ01000002">
    <property type="protein sequence ID" value="STY91022.1"/>
    <property type="molecule type" value="Genomic_DNA"/>
</dbReference>
<dbReference type="Pfam" id="PF00348">
    <property type="entry name" value="polyprenyl_synt"/>
    <property type="match status" value="1"/>
</dbReference>
<evidence type="ECO:0000313" key="8">
    <source>
        <dbReference type="EMBL" id="STY91022.1"/>
    </source>
</evidence>
<dbReference type="GO" id="GO:0016114">
    <property type="term" value="P:terpenoid biosynthetic process"/>
    <property type="evidence" value="ECO:0007669"/>
    <property type="project" value="UniProtKB-ARBA"/>
</dbReference>
<dbReference type="FunFam" id="1.10.600.10:FF:000001">
    <property type="entry name" value="Geranylgeranyl diphosphate synthase"/>
    <property type="match status" value="1"/>
</dbReference>
<keyword evidence="5" id="KW-0460">Magnesium</keyword>
<keyword evidence="3 7" id="KW-0808">Transferase</keyword>
<evidence type="ECO:0000256" key="1">
    <source>
        <dbReference type="ARBA" id="ARBA00001946"/>
    </source>
</evidence>
<dbReference type="GO" id="GO:0004337">
    <property type="term" value="F:(2E,6E)-farnesyl diphosphate synthase activity"/>
    <property type="evidence" value="ECO:0007669"/>
    <property type="project" value="UniProtKB-EC"/>
</dbReference>
<proteinExistence type="inferred from homology"/>
<evidence type="ECO:0000256" key="6">
    <source>
        <dbReference type="ARBA" id="ARBA00023229"/>
    </source>
</evidence>
<evidence type="ECO:0000256" key="2">
    <source>
        <dbReference type="ARBA" id="ARBA00006706"/>
    </source>
</evidence>
<organism evidence="8 9">
    <name type="scientific">Moraxella bovis</name>
    <dbReference type="NCBI Taxonomy" id="476"/>
    <lineage>
        <taxon>Bacteria</taxon>
        <taxon>Pseudomonadati</taxon>
        <taxon>Pseudomonadota</taxon>
        <taxon>Gammaproteobacteria</taxon>
        <taxon>Moraxellales</taxon>
        <taxon>Moraxellaceae</taxon>
        <taxon>Moraxella</taxon>
    </lineage>
</organism>
<dbReference type="SUPFAM" id="SSF48576">
    <property type="entry name" value="Terpenoid synthases"/>
    <property type="match status" value="1"/>
</dbReference>
<dbReference type="SFLD" id="SFLDS00005">
    <property type="entry name" value="Isoprenoid_Synthase_Type_I"/>
    <property type="match status" value="1"/>
</dbReference>
<dbReference type="SFLD" id="SFLDG01017">
    <property type="entry name" value="Polyprenyl_Transferase_Like"/>
    <property type="match status" value="1"/>
</dbReference>
<dbReference type="PROSITE" id="PS00723">
    <property type="entry name" value="POLYPRENYL_SYNTHASE_1"/>
    <property type="match status" value="1"/>
</dbReference>
<accession>A0A378PW98</accession>
<dbReference type="GO" id="GO:0008654">
    <property type="term" value="P:phospholipid biosynthetic process"/>
    <property type="evidence" value="ECO:0007669"/>
    <property type="project" value="UniProtKB-ARBA"/>
</dbReference>
<dbReference type="InterPro" id="IPR008949">
    <property type="entry name" value="Isoprenoid_synthase_dom_sf"/>
</dbReference>
<sequence>MIAFFDVGADMSKLQTNDLNRVQEFTKNQLMADFDVLFDTANLPNPLNEASRYAISNGGKRVRPLLVLATFLAAGGCVDMPVFGAVRRAMLAIECVHGYSLVHDDLPSMDDDELRRGKPTCHVVYGEGVAVLTGDVLQSLAFDVLGGEYELGAVGNDVVARLLGILAPNARHMVAGQQADLNGEQKQLNQNELEAIHKDKTGALIVASVLMGAVCGGASDERMASLGEYARLIGLAYQVQDDVLDVVADTQTLGKMAGSDEKLDKSTYVKLLGVDNARAYADELFDKARKLVSDLGDDNLLLQMVDWLQKRNY</sequence>
<protein>
    <submittedName>
        <fullName evidence="8">Farnesyl diphosphate synthase</fullName>
        <ecNumber evidence="8">2.5.1.10</ecNumber>
    </submittedName>
</protein>
<evidence type="ECO:0000313" key="9">
    <source>
        <dbReference type="Proteomes" id="UP000254133"/>
    </source>
</evidence>
<reference evidence="8 9" key="1">
    <citation type="submission" date="2018-06" db="EMBL/GenBank/DDBJ databases">
        <authorList>
            <consortium name="Pathogen Informatics"/>
            <person name="Doyle S."/>
        </authorList>
    </citation>
    <scope>NUCLEOTIDE SEQUENCE [LARGE SCALE GENOMIC DNA]</scope>
    <source>
        <strain evidence="8 9">NCTC9426</strain>
    </source>
</reference>
<dbReference type="PANTHER" id="PTHR43281:SF1">
    <property type="entry name" value="FARNESYL DIPHOSPHATE SYNTHASE"/>
    <property type="match status" value="1"/>
</dbReference>
<keyword evidence="4" id="KW-0479">Metal-binding</keyword>
<dbReference type="PANTHER" id="PTHR43281">
    <property type="entry name" value="FARNESYL DIPHOSPHATE SYNTHASE"/>
    <property type="match status" value="1"/>
</dbReference>
<dbReference type="InterPro" id="IPR053378">
    <property type="entry name" value="Prenyl_diphosphate_synthase"/>
</dbReference>
<evidence type="ECO:0000256" key="7">
    <source>
        <dbReference type="RuleBase" id="RU004466"/>
    </source>
</evidence>
<evidence type="ECO:0000256" key="3">
    <source>
        <dbReference type="ARBA" id="ARBA00022679"/>
    </source>
</evidence>
<dbReference type="EC" id="2.5.1.10" evidence="8"/>
<comment type="similarity">
    <text evidence="2 7">Belongs to the FPP/GGPP synthase family.</text>
</comment>
<evidence type="ECO:0000256" key="4">
    <source>
        <dbReference type="ARBA" id="ARBA00022723"/>
    </source>
</evidence>
<dbReference type="Gene3D" id="1.10.600.10">
    <property type="entry name" value="Farnesyl Diphosphate Synthase"/>
    <property type="match status" value="1"/>
</dbReference>
<dbReference type="GO" id="GO:0046872">
    <property type="term" value="F:metal ion binding"/>
    <property type="evidence" value="ECO:0007669"/>
    <property type="project" value="UniProtKB-KW"/>
</dbReference>
<comment type="cofactor">
    <cofactor evidence="1">
        <name>Mg(2+)</name>
        <dbReference type="ChEBI" id="CHEBI:18420"/>
    </cofactor>
</comment>
<dbReference type="InterPro" id="IPR033749">
    <property type="entry name" value="Polyprenyl_synt_CS"/>
</dbReference>
<dbReference type="AlphaFoldDB" id="A0A378PW98"/>
<dbReference type="GO" id="GO:0005737">
    <property type="term" value="C:cytoplasm"/>
    <property type="evidence" value="ECO:0007669"/>
    <property type="project" value="UniProtKB-ARBA"/>
</dbReference>
<dbReference type="PROSITE" id="PS00444">
    <property type="entry name" value="POLYPRENYL_SYNTHASE_2"/>
    <property type="match status" value="1"/>
</dbReference>
<keyword evidence="6" id="KW-0414">Isoprene biosynthesis</keyword>
<dbReference type="NCBIfam" id="NF045485">
    <property type="entry name" value="FPPsyn"/>
    <property type="match status" value="1"/>
</dbReference>
<dbReference type="InterPro" id="IPR000092">
    <property type="entry name" value="Polyprenyl_synt"/>
</dbReference>
<dbReference type="RefSeq" id="WP_115369049.1">
    <property type="nucleotide sequence ID" value="NZ_UGPZ01000002.1"/>
</dbReference>
<gene>
    <name evidence="8" type="primary">ispA</name>
    <name evidence="8" type="ORF">NCTC9426_01056</name>
</gene>
<dbReference type="Proteomes" id="UP000254133">
    <property type="component" value="Unassembled WGS sequence"/>
</dbReference>